<sequence>MKPGYRQKRYHSQRGTIGSSADEAPRSLTDLMHQLEGLEARLHQLKVGVSNLLQLQQIQAGGAEEDAQHSAQEVTNLQEAADSFEMELASRVVSWQHLQEPFWQAVRFGGLGLLLGWALAWFVYAR</sequence>
<keyword evidence="2" id="KW-0812">Transmembrane</keyword>
<dbReference type="RefSeq" id="WP_190696093.1">
    <property type="nucleotide sequence ID" value="NZ_JAMPKX010000002.1"/>
</dbReference>
<evidence type="ECO:0000313" key="4">
    <source>
        <dbReference type="Proteomes" id="UP001482513"/>
    </source>
</evidence>
<keyword evidence="2" id="KW-1133">Transmembrane helix</keyword>
<evidence type="ECO:0000313" key="3">
    <source>
        <dbReference type="EMBL" id="MEP0946472.1"/>
    </source>
</evidence>
<evidence type="ECO:0008006" key="5">
    <source>
        <dbReference type="Google" id="ProtNLM"/>
    </source>
</evidence>
<feature type="compositionally biased region" description="Basic residues" evidence="1">
    <location>
        <begin position="1"/>
        <end position="12"/>
    </location>
</feature>
<feature type="region of interest" description="Disordered" evidence="1">
    <location>
        <begin position="1"/>
        <end position="23"/>
    </location>
</feature>
<gene>
    <name evidence="3" type="ORF">NC992_06285</name>
</gene>
<proteinExistence type="predicted"/>
<evidence type="ECO:0000256" key="2">
    <source>
        <dbReference type="SAM" id="Phobius"/>
    </source>
</evidence>
<dbReference type="Proteomes" id="UP001482513">
    <property type="component" value="Unassembled WGS sequence"/>
</dbReference>
<keyword evidence="4" id="KW-1185">Reference proteome</keyword>
<dbReference type="EMBL" id="JAMPKX010000002">
    <property type="protein sequence ID" value="MEP0946472.1"/>
    <property type="molecule type" value="Genomic_DNA"/>
</dbReference>
<protein>
    <recommendedName>
        <fullName evidence="5">DUF2203 domain-containing protein</fullName>
    </recommendedName>
</protein>
<reference evidence="3 4" key="1">
    <citation type="submission" date="2022-04" db="EMBL/GenBank/DDBJ databases">
        <title>Positive selection, recombination, and allopatry shape intraspecific diversity of widespread and dominant cyanobacteria.</title>
        <authorList>
            <person name="Wei J."/>
            <person name="Shu W."/>
            <person name="Hu C."/>
        </authorList>
    </citation>
    <scope>NUCLEOTIDE SEQUENCE [LARGE SCALE GENOMIC DNA]</scope>
    <source>
        <strain evidence="3 4">DQ-A4</strain>
    </source>
</reference>
<keyword evidence="2" id="KW-0472">Membrane</keyword>
<evidence type="ECO:0000256" key="1">
    <source>
        <dbReference type="SAM" id="MobiDB-lite"/>
    </source>
</evidence>
<organism evidence="3 4">
    <name type="scientific">Leptolyngbya subtilissima DQ-A4</name>
    <dbReference type="NCBI Taxonomy" id="2933933"/>
    <lineage>
        <taxon>Bacteria</taxon>
        <taxon>Bacillati</taxon>
        <taxon>Cyanobacteriota</taxon>
        <taxon>Cyanophyceae</taxon>
        <taxon>Leptolyngbyales</taxon>
        <taxon>Leptolyngbyaceae</taxon>
        <taxon>Leptolyngbya group</taxon>
        <taxon>Leptolyngbya</taxon>
    </lineage>
</organism>
<accession>A0ABV0K3F2</accession>
<feature type="transmembrane region" description="Helical" evidence="2">
    <location>
        <begin position="105"/>
        <end position="124"/>
    </location>
</feature>
<comment type="caution">
    <text evidence="3">The sequence shown here is derived from an EMBL/GenBank/DDBJ whole genome shotgun (WGS) entry which is preliminary data.</text>
</comment>
<name>A0ABV0K3F2_9CYAN</name>